<evidence type="ECO:0000313" key="2">
    <source>
        <dbReference type="EMBL" id="SHG43404.1"/>
    </source>
</evidence>
<evidence type="ECO:0000313" key="3">
    <source>
        <dbReference type="Proteomes" id="UP000190675"/>
    </source>
</evidence>
<dbReference type="AlphaFoldDB" id="A0A1M5JS84"/>
<dbReference type="EMBL" id="LT670818">
    <property type="protein sequence ID" value="SHG43404.1"/>
    <property type="molecule type" value="Genomic_DNA"/>
</dbReference>
<reference evidence="2 3" key="1">
    <citation type="submission" date="2016-11" db="EMBL/GenBank/DDBJ databases">
        <authorList>
            <person name="Jaros S."/>
            <person name="Januszkiewicz K."/>
            <person name="Wedrychowicz H."/>
        </authorList>
    </citation>
    <scope>NUCLEOTIDE SEQUENCE [LARGE SCALE GENOMIC DNA]</scope>
    <source>
        <strain evidence="2 3">GAS242</strain>
    </source>
</reference>
<dbReference type="Pfam" id="PF04341">
    <property type="entry name" value="DUF485"/>
    <property type="match status" value="1"/>
</dbReference>
<protein>
    <submittedName>
        <fullName evidence="2">Uncharacterized membrane protein, DUF485 family</fullName>
    </submittedName>
</protein>
<keyword evidence="1" id="KW-1133">Transmembrane helix</keyword>
<name>A0A1M5JS84_9BRAD</name>
<evidence type="ECO:0000256" key="1">
    <source>
        <dbReference type="SAM" id="Phobius"/>
    </source>
</evidence>
<keyword evidence="1" id="KW-0472">Membrane</keyword>
<gene>
    <name evidence="2" type="ORF">SAMN05444169_2451</name>
</gene>
<dbReference type="PANTHER" id="PTHR38598">
    <property type="entry name" value="INNER MEMBRANE PROTEIN YJCH"/>
    <property type="match status" value="1"/>
</dbReference>
<dbReference type="OrthoDB" id="5297034at2"/>
<sequence length="105" mass="11437">MQQHKSNGTLRILADPGFRELTSARAKLRWSLSVVTLIMFFGFIVVISTAKGALGTMIPGSAIPVGLVLTLAVIGLVVMLTGIYVLRCNSRFDELARTVKQEFGR</sequence>
<dbReference type="RefSeq" id="WP_079566196.1">
    <property type="nucleotide sequence ID" value="NZ_LT670818.1"/>
</dbReference>
<proteinExistence type="predicted"/>
<dbReference type="PANTHER" id="PTHR38598:SF1">
    <property type="entry name" value="INNER MEMBRANE PROTEIN YJCH"/>
    <property type="match status" value="1"/>
</dbReference>
<feature type="transmembrane region" description="Helical" evidence="1">
    <location>
        <begin position="62"/>
        <end position="86"/>
    </location>
</feature>
<dbReference type="InterPro" id="IPR052959">
    <property type="entry name" value="Inner_membrane_assoc"/>
</dbReference>
<dbReference type="GO" id="GO:0005886">
    <property type="term" value="C:plasma membrane"/>
    <property type="evidence" value="ECO:0007669"/>
    <property type="project" value="TreeGrafter"/>
</dbReference>
<organism evidence="2 3">
    <name type="scientific">Bradyrhizobium erythrophlei</name>
    <dbReference type="NCBI Taxonomy" id="1437360"/>
    <lineage>
        <taxon>Bacteria</taxon>
        <taxon>Pseudomonadati</taxon>
        <taxon>Pseudomonadota</taxon>
        <taxon>Alphaproteobacteria</taxon>
        <taxon>Hyphomicrobiales</taxon>
        <taxon>Nitrobacteraceae</taxon>
        <taxon>Bradyrhizobium</taxon>
    </lineage>
</organism>
<accession>A0A1M5JS84</accession>
<keyword evidence="1" id="KW-0812">Transmembrane</keyword>
<dbReference type="Proteomes" id="UP000190675">
    <property type="component" value="Chromosome I"/>
</dbReference>
<feature type="transmembrane region" description="Helical" evidence="1">
    <location>
        <begin position="28"/>
        <end position="50"/>
    </location>
</feature>
<dbReference type="InterPro" id="IPR007436">
    <property type="entry name" value="DUF485"/>
</dbReference>